<evidence type="ECO:0000256" key="3">
    <source>
        <dbReference type="ARBA" id="ARBA00022989"/>
    </source>
</evidence>
<evidence type="ECO:0000256" key="5">
    <source>
        <dbReference type="ARBA" id="ARBA00034769"/>
    </source>
</evidence>
<evidence type="ECO:0000313" key="9">
    <source>
        <dbReference type="WBParaSite" id="PSAMB.scaffold134size74252.g2375.t1"/>
    </source>
</evidence>
<keyword evidence="6" id="KW-0407">Ion channel</keyword>
<evidence type="ECO:0000256" key="7">
    <source>
        <dbReference type="SAM" id="MobiDB-lite"/>
    </source>
</evidence>
<protein>
    <recommendedName>
        <fullName evidence="6">Bestrophin homolog</fullName>
    </recommendedName>
</protein>
<comment type="subcellular location">
    <subcellularLocation>
        <location evidence="6">Cell membrane</location>
        <topology evidence="6">Multi-pass membrane protein</topology>
    </subcellularLocation>
    <subcellularLocation>
        <location evidence="1">Membrane</location>
    </subcellularLocation>
</comment>
<dbReference type="GO" id="GO:0005886">
    <property type="term" value="C:plasma membrane"/>
    <property type="evidence" value="ECO:0007669"/>
    <property type="project" value="UniProtKB-SubCell"/>
</dbReference>
<dbReference type="PANTHER" id="PTHR10736:SF0">
    <property type="entry name" value="BESTROPHIN HOMOLOG"/>
    <property type="match status" value="1"/>
</dbReference>
<dbReference type="InterPro" id="IPR021134">
    <property type="entry name" value="Bestrophin-like"/>
</dbReference>
<keyword evidence="8" id="KW-1185">Reference proteome</keyword>
<keyword evidence="6" id="KW-0868">Chloride</keyword>
<comment type="similarity">
    <text evidence="5 6">Belongs to the anion channel-forming bestrophin (TC 1.A.46) family. Calcium-sensitive chloride channel subfamily.</text>
</comment>
<feature type="transmembrane region" description="Helical" evidence="6">
    <location>
        <begin position="72"/>
        <end position="90"/>
    </location>
</feature>
<organism evidence="8 9">
    <name type="scientific">Plectus sambesii</name>
    <dbReference type="NCBI Taxonomy" id="2011161"/>
    <lineage>
        <taxon>Eukaryota</taxon>
        <taxon>Metazoa</taxon>
        <taxon>Ecdysozoa</taxon>
        <taxon>Nematoda</taxon>
        <taxon>Chromadorea</taxon>
        <taxon>Plectida</taxon>
        <taxon>Plectina</taxon>
        <taxon>Plectoidea</taxon>
        <taxon>Plectidae</taxon>
        <taxon>Plectus</taxon>
    </lineage>
</organism>
<proteinExistence type="inferred from homology"/>
<name>A0A914UXQ5_9BILA</name>
<comment type="function">
    <text evidence="6">Forms chloride channels.</text>
</comment>
<feature type="region of interest" description="Disordered" evidence="7">
    <location>
        <begin position="432"/>
        <end position="463"/>
    </location>
</feature>
<dbReference type="GO" id="GO:0034707">
    <property type="term" value="C:chloride channel complex"/>
    <property type="evidence" value="ECO:0007669"/>
    <property type="project" value="UniProtKB-KW"/>
</dbReference>
<keyword evidence="6" id="KW-0869">Chloride channel</keyword>
<keyword evidence="2 6" id="KW-0812">Transmembrane</keyword>
<evidence type="ECO:0000256" key="6">
    <source>
        <dbReference type="RuleBase" id="RU363126"/>
    </source>
</evidence>
<sequence>MTISYNADVLSSTSGTFFKLLLRWRGSLWKSIYREMCWWLICYFAISIVYRFMLSNDQRIVFEDIAHFFYKYIDFIPLTFMLGFFVTFVVNRWNEIFKHIGWIDNPALFIAAYVRGTDEKTRMLRRTVVRYLVLNQALVFRDISMPVRKRFPTIDTLVAAGLLMEHEKQAFDDIQIPYEKYWLPTQWAWALLHEARTQGKIASDSFLQAIFDKIWIYRSGLATLCNYDWVPVPLVYPQVVFLSVRCYFVLCLMGRQYIASERDLANNSPIDLVFPIMTALQLVFYMGWMKVAEALLNPFGEDDDDFECNWLLDRNLTVGLTIADDAYDKPPSIMKDVFWSDKNIEPLYSAESALRPLNPLVGSVADVDIAKEAKEVVMVPYPVDGEETPNDEKTIVPIDRNCASRLSGVSSIRGGQPKRQLTLVMKRTFSRFKSRDRQPSVAPDEYSNKPPMQPPSPTSIEIGDLSSISSSVHSIVDELAAETLRLPSENDEANGPPPSPRLLHRVSEEESDTQSLRASRDDPMAG</sequence>
<feature type="region of interest" description="Disordered" evidence="7">
    <location>
        <begin position="483"/>
        <end position="526"/>
    </location>
</feature>
<reference evidence="9" key="1">
    <citation type="submission" date="2022-11" db="UniProtKB">
        <authorList>
            <consortium name="WormBaseParasite"/>
        </authorList>
    </citation>
    <scope>IDENTIFICATION</scope>
</reference>
<dbReference type="InterPro" id="IPR000615">
    <property type="entry name" value="Bestrophin"/>
</dbReference>
<keyword evidence="6" id="KW-0813">Transport</keyword>
<keyword evidence="6" id="KW-1003">Cell membrane</keyword>
<dbReference type="Pfam" id="PF01062">
    <property type="entry name" value="Bestrophin"/>
    <property type="match status" value="1"/>
</dbReference>
<dbReference type="AlphaFoldDB" id="A0A914UXQ5"/>
<evidence type="ECO:0000256" key="2">
    <source>
        <dbReference type="ARBA" id="ARBA00022692"/>
    </source>
</evidence>
<evidence type="ECO:0000313" key="8">
    <source>
        <dbReference type="Proteomes" id="UP000887566"/>
    </source>
</evidence>
<evidence type="ECO:0000256" key="4">
    <source>
        <dbReference type="ARBA" id="ARBA00023136"/>
    </source>
</evidence>
<feature type="transmembrane region" description="Helical" evidence="6">
    <location>
        <begin position="32"/>
        <end position="52"/>
    </location>
</feature>
<evidence type="ECO:0000256" key="1">
    <source>
        <dbReference type="ARBA" id="ARBA00004370"/>
    </source>
</evidence>
<dbReference type="Proteomes" id="UP000887566">
    <property type="component" value="Unplaced"/>
</dbReference>
<dbReference type="PANTHER" id="PTHR10736">
    <property type="entry name" value="BESTROPHIN"/>
    <property type="match status" value="1"/>
</dbReference>
<keyword evidence="4 6" id="KW-0472">Membrane</keyword>
<accession>A0A914UXQ5</accession>
<dbReference type="WBParaSite" id="PSAMB.scaffold134size74252.g2375.t1">
    <property type="protein sequence ID" value="PSAMB.scaffold134size74252.g2375.t1"/>
    <property type="gene ID" value="PSAMB.scaffold134size74252.g2375"/>
</dbReference>
<keyword evidence="6" id="KW-0406">Ion transport</keyword>
<keyword evidence="3 6" id="KW-1133">Transmembrane helix</keyword>
<dbReference type="GO" id="GO:0005254">
    <property type="term" value="F:chloride channel activity"/>
    <property type="evidence" value="ECO:0007669"/>
    <property type="project" value="UniProtKB-KW"/>
</dbReference>